<accession>A0AAV1QUA0</accession>
<feature type="chain" id="PRO_5043527774" evidence="1">
    <location>
        <begin position="21"/>
        <end position="76"/>
    </location>
</feature>
<dbReference type="EMBL" id="CAWUPB010000351">
    <property type="protein sequence ID" value="CAK7324423.1"/>
    <property type="molecule type" value="Genomic_DNA"/>
</dbReference>
<keyword evidence="1" id="KW-0732">Signal</keyword>
<keyword evidence="3" id="KW-1185">Reference proteome</keyword>
<evidence type="ECO:0000313" key="2">
    <source>
        <dbReference type="EMBL" id="CAK7324423.1"/>
    </source>
</evidence>
<sequence length="76" mass="8335">MFVVASLVMVVILNILDTNSTPLHQFQSAKSHNLFERMGEEVSALATVIERQEMKLGVGKSSGQESQYHPQACQGS</sequence>
<evidence type="ECO:0000313" key="3">
    <source>
        <dbReference type="Proteomes" id="UP001314170"/>
    </source>
</evidence>
<reference evidence="2 3" key="1">
    <citation type="submission" date="2024-01" db="EMBL/GenBank/DDBJ databases">
        <authorList>
            <person name="Waweru B."/>
        </authorList>
    </citation>
    <scope>NUCLEOTIDE SEQUENCE [LARGE SCALE GENOMIC DNA]</scope>
</reference>
<comment type="caution">
    <text evidence="2">The sequence shown here is derived from an EMBL/GenBank/DDBJ whole genome shotgun (WGS) entry which is preliminary data.</text>
</comment>
<protein>
    <submittedName>
        <fullName evidence="2">Uncharacterized protein</fullName>
    </submittedName>
</protein>
<name>A0AAV1QUA0_9ROSI</name>
<proteinExistence type="predicted"/>
<dbReference type="AlphaFoldDB" id="A0AAV1QUA0"/>
<dbReference type="Proteomes" id="UP001314170">
    <property type="component" value="Unassembled WGS sequence"/>
</dbReference>
<organism evidence="2 3">
    <name type="scientific">Dovyalis caffra</name>
    <dbReference type="NCBI Taxonomy" id="77055"/>
    <lineage>
        <taxon>Eukaryota</taxon>
        <taxon>Viridiplantae</taxon>
        <taxon>Streptophyta</taxon>
        <taxon>Embryophyta</taxon>
        <taxon>Tracheophyta</taxon>
        <taxon>Spermatophyta</taxon>
        <taxon>Magnoliopsida</taxon>
        <taxon>eudicotyledons</taxon>
        <taxon>Gunneridae</taxon>
        <taxon>Pentapetalae</taxon>
        <taxon>rosids</taxon>
        <taxon>fabids</taxon>
        <taxon>Malpighiales</taxon>
        <taxon>Salicaceae</taxon>
        <taxon>Flacourtieae</taxon>
        <taxon>Dovyalis</taxon>
    </lineage>
</organism>
<gene>
    <name evidence="2" type="ORF">DCAF_LOCUS2069</name>
</gene>
<evidence type="ECO:0000256" key="1">
    <source>
        <dbReference type="SAM" id="SignalP"/>
    </source>
</evidence>
<feature type="signal peptide" evidence="1">
    <location>
        <begin position="1"/>
        <end position="20"/>
    </location>
</feature>